<dbReference type="PROSITE" id="PS50948">
    <property type="entry name" value="PAN"/>
    <property type="match status" value="1"/>
</dbReference>
<dbReference type="InterPro" id="IPR003609">
    <property type="entry name" value="Pan_app"/>
</dbReference>
<organism evidence="4 5">
    <name type="scientific">Colletotrichum fructicola (strain Nara gc5)</name>
    <name type="common">Anthracnose fungus</name>
    <name type="synonym">Colletotrichum gloeosporioides (strain Nara gc5)</name>
    <dbReference type="NCBI Taxonomy" id="1213859"/>
    <lineage>
        <taxon>Eukaryota</taxon>
        <taxon>Fungi</taxon>
        <taxon>Dikarya</taxon>
        <taxon>Ascomycota</taxon>
        <taxon>Pezizomycotina</taxon>
        <taxon>Sordariomycetes</taxon>
        <taxon>Hypocreomycetidae</taxon>
        <taxon>Glomerellales</taxon>
        <taxon>Glomerellaceae</taxon>
        <taxon>Colletotrichum</taxon>
        <taxon>Colletotrichum gloeosporioides species complex</taxon>
    </lineage>
</organism>
<reference evidence="4 5" key="1">
    <citation type="submission" date="2012-08" db="EMBL/GenBank/DDBJ databases">
        <authorList>
            <person name="Gan P.H.P."/>
            <person name="Ikeda K."/>
            <person name="Irieda H."/>
            <person name="Narusaka M."/>
            <person name="O'Connell R.J."/>
            <person name="Narusaka Y."/>
            <person name="Takano Y."/>
            <person name="Kubo Y."/>
            <person name="Shirasu K."/>
        </authorList>
    </citation>
    <scope>NUCLEOTIDE SEQUENCE [LARGE SCALE GENOMIC DNA]</scope>
    <source>
        <strain evidence="4 5">Nara gc5</strain>
    </source>
</reference>
<accession>A0A7J6IW52</accession>
<dbReference type="OrthoDB" id="3793367at2759"/>
<feature type="domain" description="Apple" evidence="3">
    <location>
        <begin position="27"/>
        <end position="104"/>
    </location>
</feature>
<reference evidence="4 5" key="2">
    <citation type="submission" date="2020-04" db="EMBL/GenBank/DDBJ databases">
        <title>Genome sequencing and assembly of multiple isolates from the Colletotrichum gloeosporioides species complex.</title>
        <authorList>
            <person name="Gan P."/>
            <person name="Shirasu K."/>
        </authorList>
    </citation>
    <scope>NUCLEOTIDE SEQUENCE [LARGE SCALE GENOMIC DNA]</scope>
    <source>
        <strain evidence="4 5">Nara gc5</strain>
    </source>
</reference>
<keyword evidence="2" id="KW-0732">Signal</keyword>
<name>A0A7J6IW52_COLFN</name>
<feature type="chain" id="PRO_5029739910" description="Apple domain-containing protein" evidence="2">
    <location>
        <begin position="18"/>
        <end position="236"/>
    </location>
</feature>
<dbReference type="Gene3D" id="3.50.4.10">
    <property type="entry name" value="Hepatocyte Growth Factor"/>
    <property type="match status" value="1"/>
</dbReference>
<dbReference type="EMBL" id="ANPB02000006">
    <property type="protein sequence ID" value="KAF4481323.1"/>
    <property type="molecule type" value="Genomic_DNA"/>
</dbReference>
<dbReference type="SUPFAM" id="SSF57414">
    <property type="entry name" value="Hairpin loop containing domain-like"/>
    <property type="match status" value="1"/>
</dbReference>
<keyword evidence="5" id="KW-1185">Reference proteome</keyword>
<sequence>MQFTIATIVAFAAAAQAGPLAIRANTCNSAPAGPVNADVQPRSQPAAANADACQKLCEADSGCQSFVFGLPPTGTTPLCYLYAVPAAQVPPQSNSNLMVFDKACTGVPTAAPTQNNNNGAGNNNNNGQANNNNGQAANNGQTGNNGQTEQPKKRNVCGAAPTGPATSAPNPLVTRSDIATQDACLALCKQTSGCQAVEFGKPSANEPVQCRLFNVPAAQLPAPTNGQTFVAFDTAC</sequence>
<protein>
    <recommendedName>
        <fullName evidence="3">Apple domain-containing protein</fullName>
    </recommendedName>
</protein>
<comment type="caution">
    <text evidence="4">The sequence shown here is derived from an EMBL/GenBank/DDBJ whole genome shotgun (WGS) entry which is preliminary data.</text>
</comment>
<dbReference type="InParanoid" id="A0A7J6IW52"/>
<feature type="compositionally biased region" description="Low complexity" evidence="1">
    <location>
        <begin position="158"/>
        <end position="171"/>
    </location>
</feature>
<dbReference type="Pfam" id="PF14295">
    <property type="entry name" value="PAN_4"/>
    <property type="match status" value="2"/>
</dbReference>
<evidence type="ECO:0000256" key="2">
    <source>
        <dbReference type="SAM" id="SignalP"/>
    </source>
</evidence>
<dbReference type="Proteomes" id="UP000011096">
    <property type="component" value="Unassembled WGS sequence"/>
</dbReference>
<dbReference type="RefSeq" id="XP_031888192.1">
    <property type="nucleotide sequence ID" value="XM_032032610.1"/>
</dbReference>
<evidence type="ECO:0000313" key="5">
    <source>
        <dbReference type="Proteomes" id="UP000011096"/>
    </source>
</evidence>
<gene>
    <name evidence="4" type="ORF">CGGC5_v011517</name>
</gene>
<evidence type="ECO:0000259" key="3">
    <source>
        <dbReference type="PROSITE" id="PS50948"/>
    </source>
</evidence>
<dbReference type="GeneID" id="43616651"/>
<dbReference type="AlphaFoldDB" id="A0A7J6IW52"/>
<evidence type="ECO:0000256" key="1">
    <source>
        <dbReference type="SAM" id="MobiDB-lite"/>
    </source>
</evidence>
<evidence type="ECO:0000313" key="4">
    <source>
        <dbReference type="EMBL" id="KAF4481323.1"/>
    </source>
</evidence>
<feature type="region of interest" description="Disordered" evidence="1">
    <location>
        <begin position="110"/>
        <end position="172"/>
    </location>
</feature>
<feature type="signal peptide" evidence="2">
    <location>
        <begin position="1"/>
        <end position="17"/>
    </location>
</feature>
<proteinExistence type="predicted"/>
<feature type="compositionally biased region" description="Low complexity" evidence="1">
    <location>
        <begin position="113"/>
        <end position="148"/>
    </location>
</feature>